<evidence type="ECO:0000259" key="2">
    <source>
        <dbReference type="Pfam" id="PF14145"/>
    </source>
</evidence>
<gene>
    <name evidence="3" type="ORF">N7U68_08575</name>
</gene>
<feature type="transmembrane region" description="Helical" evidence="1">
    <location>
        <begin position="21"/>
        <end position="46"/>
    </location>
</feature>
<keyword evidence="1" id="KW-0472">Membrane</keyword>
<reference evidence="3" key="1">
    <citation type="submission" date="2022-10" db="EMBL/GenBank/DDBJ databases">
        <title>Roseovarius pelagicus sp. nov., isolated from Arctic seawater.</title>
        <authorList>
            <person name="Hong Y.W."/>
            <person name="Hwang C.Y."/>
        </authorList>
    </citation>
    <scope>NUCLEOTIDE SEQUENCE</scope>
    <source>
        <strain evidence="3">HL-MP18</strain>
    </source>
</reference>
<sequence>MNLFRHENRQQSADSRRIYALYEVAYTIVDFTAAISFLIGSILFFWAEYETAAIWLFIIGSACFCLKPTIRMAREVKLLRMGDTETLADRYKP</sequence>
<evidence type="ECO:0000256" key="1">
    <source>
        <dbReference type="SAM" id="Phobius"/>
    </source>
</evidence>
<dbReference type="EMBL" id="CP106738">
    <property type="protein sequence ID" value="UXX84672.1"/>
    <property type="molecule type" value="Genomic_DNA"/>
</dbReference>
<feature type="transmembrane region" description="Helical" evidence="1">
    <location>
        <begin position="52"/>
        <end position="70"/>
    </location>
</feature>
<keyword evidence="4" id="KW-1185">Reference proteome</keyword>
<keyword evidence="1" id="KW-1133">Transmembrane helix</keyword>
<protein>
    <submittedName>
        <fullName evidence="3">YrhK family protein</fullName>
    </submittedName>
</protein>
<dbReference type="Proteomes" id="UP001064087">
    <property type="component" value="Chromosome"/>
</dbReference>
<keyword evidence="1" id="KW-0812">Transmembrane</keyword>
<accession>A0ABY6DEU0</accession>
<evidence type="ECO:0000313" key="4">
    <source>
        <dbReference type="Proteomes" id="UP001064087"/>
    </source>
</evidence>
<proteinExistence type="predicted"/>
<feature type="domain" description="YrhK" evidence="2">
    <location>
        <begin position="21"/>
        <end position="75"/>
    </location>
</feature>
<evidence type="ECO:0000313" key="3">
    <source>
        <dbReference type="EMBL" id="UXX84672.1"/>
    </source>
</evidence>
<organism evidence="3 4">
    <name type="scientific">Roseovarius pelagicus</name>
    <dbReference type="NCBI Taxonomy" id="2980108"/>
    <lineage>
        <taxon>Bacteria</taxon>
        <taxon>Pseudomonadati</taxon>
        <taxon>Pseudomonadota</taxon>
        <taxon>Alphaproteobacteria</taxon>
        <taxon>Rhodobacterales</taxon>
        <taxon>Roseobacteraceae</taxon>
        <taxon>Roseovarius</taxon>
    </lineage>
</organism>
<dbReference type="InterPro" id="IPR025424">
    <property type="entry name" value="YrhK_domain"/>
</dbReference>
<name>A0ABY6DEU0_9RHOB</name>
<dbReference type="RefSeq" id="WP_263048838.1">
    <property type="nucleotide sequence ID" value="NZ_CP106738.1"/>
</dbReference>
<dbReference type="Pfam" id="PF14145">
    <property type="entry name" value="YrhK"/>
    <property type="match status" value="1"/>
</dbReference>